<sequence length="118" mass="12513">MSRQSYPLPDVLRVLAELVAWTAFPWAMGRISLWLALASLVLLIGVPAVLATPGDNGKTNVPVPIPGWGTILLVLMELGAAVAGGWLVLPAWAAVPVTLLALACVVTEQPRWRRLLGG</sequence>
<reference evidence="2 3" key="1">
    <citation type="submission" date="2019-06" db="EMBL/GenBank/DDBJ databases">
        <title>Sequencing the genomes of 1000 actinobacteria strains.</title>
        <authorList>
            <person name="Klenk H.-P."/>
        </authorList>
    </citation>
    <scope>NUCLEOTIDE SEQUENCE [LARGE SCALE GENOMIC DNA]</scope>
    <source>
        <strain evidence="2 3">DSM 44826</strain>
    </source>
</reference>
<protein>
    <submittedName>
        <fullName evidence="2">Uncharacterized protein</fullName>
    </submittedName>
</protein>
<proteinExistence type="predicted"/>
<dbReference type="SUPFAM" id="SSF161055">
    <property type="entry name" value="PsbZ-like"/>
    <property type="match status" value="1"/>
</dbReference>
<keyword evidence="1" id="KW-0812">Transmembrane</keyword>
<organism evidence="2 3">
    <name type="scientific">Kitasatospora viridis</name>
    <dbReference type="NCBI Taxonomy" id="281105"/>
    <lineage>
        <taxon>Bacteria</taxon>
        <taxon>Bacillati</taxon>
        <taxon>Actinomycetota</taxon>
        <taxon>Actinomycetes</taxon>
        <taxon>Kitasatosporales</taxon>
        <taxon>Streptomycetaceae</taxon>
        <taxon>Kitasatospora</taxon>
    </lineage>
</organism>
<accession>A0A561UH58</accession>
<feature type="transmembrane region" description="Helical" evidence="1">
    <location>
        <begin position="89"/>
        <end position="106"/>
    </location>
</feature>
<dbReference type="EMBL" id="VIWT01000001">
    <property type="protein sequence ID" value="TWF98691.1"/>
    <property type="molecule type" value="Genomic_DNA"/>
</dbReference>
<dbReference type="GO" id="GO:0015979">
    <property type="term" value="P:photosynthesis"/>
    <property type="evidence" value="ECO:0007669"/>
    <property type="project" value="InterPro"/>
</dbReference>
<gene>
    <name evidence="2" type="ORF">FHX73_112512</name>
</gene>
<feature type="transmembrane region" description="Helical" evidence="1">
    <location>
        <begin position="31"/>
        <end position="51"/>
    </location>
</feature>
<dbReference type="RefSeq" id="WP_145905082.1">
    <property type="nucleotide sequence ID" value="NZ_BAAAMZ010000012.1"/>
</dbReference>
<comment type="caution">
    <text evidence="2">The sequence shown here is derived from an EMBL/GenBank/DDBJ whole genome shotgun (WGS) entry which is preliminary data.</text>
</comment>
<dbReference type="InterPro" id="IPR036512">
    <property type="entry name" value="PSII_PsbZ_sf"/>
</dbReference>
<evidence type="ECO:0000313" key="3">
    <source>
        <dbReference type="Proteomes" id="UP000317940"/>
    </source>
</evidence>
<name>A0A561UH58_9ACTN</name>
<keyword evidence="1" id="KW-1133">Transmembrane helix</keyword>
<dbReference type="OrthoDB" id="6387906at2"/>
<keyword evidence="3" id="KW-1185">Reference proteome</keyword>
<dbReference type="AlphaFoldDB" id="A0A561UH58"/>
<keyword evidence="1" id="KW-0472">Membrane</keyword>
<evidence type="ECO:0000256" key="1">
    <source>
        <dbReference type="SAM" id="Phobius"/>
    </source>
</evidence>
<dbReference type="GO" id="GO:0042549">
    <property type="term" value="P:photosystem II stabilization"/>
    <property type="evidence" value="ECO:0007669"/>
    <property type="project" value="InterPro"/>
</dbReference>
<dbReference type="GO" id="GO:0009539">
    <property type="term" value="C:photosystem II reaction center"/>
    <property type="evidence" value="ECO:0007669"/>
    <property type="project" value="InterPro"/>
</dbReference>
<evidence type="ECO:0000313" key="2">
    <source>
        <dbReference type="EMBL" id="TWF98691.1"/>
    </source>
</evidence>
<dbReference type="Proteomes" id="UP000317940">
    <property type="component" value="Unassembled WGS sequence"/>
</dbReference>